<protein>
    <recommendedName>
        <fullName evidence="3">ESAT-6-like protein</fullName>
    </recommendedName>
</protein>
<dbReference type="PATRIC" id="fig|1284240.4.peg.65"/>
<accession>M2ZEH5</accession>
<organism evidence="1 2">
    <name type="scientific">Amycolatopsis decaplanina DSM 44594</name>
    <dbReference type="NCBI Taxonomy" id="1284240"/>
    <lineage>
        <taxon>Bacteria</taxon>
        <taxon>Bacillati</taxon>
        <taxon>Actinomycetota</taxon>
        <taxon>Actinomycetes</taxon>
        <taxon>Pseudonocardiales</taxon>
        <taxon>Pseudonocardiaceae</taxon>
        <taxon>Amycolatopsis</taxon>
    </lineage>
</organism>
<reference evidence="1 2" key="1">
    <citation type="journal article" date="2013" name="Genome Announc.">
        <title>Draft Genome Sequence of Amycolatopsis decaplanina Strain DSM 44594T.</title>
        <authorList>
            <person name="Kaur N."/>
            <person name="Kumar S."/>
            <person name="Bala M."/>
            <person name="Raghava G.P."/>
            <person name="Mayilraj S."/>
        </authorList>
    </citation>
    <scope>NUCLEOTIDE SEQUENCE [LARGE SCALE GENOMIC DNA]</scope>
    <source>
        <strain evidence="1 2">DSM 44594</strain>
    </source>
</reference>
<dbReference type="RefSeq" id="WP_007028018.1">
    <property type="nucleotide sequence ID" value="NZ_AOHO01000012.1"/>
</dbReference>
<dbReference type="SUPFAM" id="SSF140453">
    <property type="entry name" value="EsxAB dimer-like"/>
    <property type="match status" value="1"/>
</dbReference>
<dbReference type="InterPro" id="IPR010310">
    <property type="entry name" value="T7SS_ESAT-6-like"/>
</dbReference>
<dbReference type="Proteomes" id="UP000054226">
    <property type="component" value="Unassembled WGS sequence"/>
</dbReference>
<name>M2ZEH5_9PSEU</name>
<dbReference type="Gene3D" id="1.10.287.1060">
    <property type="entry name" value="ESAT-6-like"/>
    <property type="match status" value="1"/>
</dbReference>
<dbReference type="OrthoDB" id="3627595at2"/>
<dbReference type="AlphaFoldDB" id="M2ZEH5"/>
<sequence length="97" mass="10649">MADGSIVYDYPVIEQCVSMMMKKADEIDNQATTLGSQVKAIMVDWVGETATAYEQRSLNLQSGLDVHRSNLLNLRTRLQDAAERMAQADRGGAKGIS</sequence>
<comment type="caution">
    <text evidence="1">The sequence shown here is derived from an EMBL/GenBank/DDBJ whole genome shotgun (WGS) entry which is preliminary data.</text>
</comment>
<dbReference type="Pfam" id="PF06013">
    <property type="entry name" value="WXG100"/>
    <property type="match status" value="1"/>
</dbReference>
<evidence type="ECO:0008006" key="3">
    <source>
        <dbReference type="Google" id="ProtNLM"/>
    </source>
</evidence>
<gene>
    <name evidence="1" type="ORF">H074_00337</name>
</gene>
<dbReference type="InterPro" id="IPR036689">
    <property type="entry name" value="ESAT-6-like_sf"/>
</dbReference>
<proteinExistence type="predicted"/>
<dbReference type="EMBL" id="AOHO01000012">
    <property type="protein sequence ID" value="EME65697.1"/>
    <property type="molecule type" value="Genomic_DNA"/>
</dbReference>
<keyword evidence="2" id="KW-1185">Reference proteome</keyword>
<evidence type="ECO:0000313" key="1">
    <source>
        <dbReference type="EMBL" id="EME65697.1"/>
    </source>
</evidence>
<evidence type="ECO:0000313" key="2">
    <source>
        <dbReference type="Proteomes" id="UP000054226"/>
    </source>
</evidence>